<sequence length="436" mass="45863">MTSDLGPSGNRTSAPGPYPIRASAPGPYGIRPVPPHGGTLRGGPLPEASAAALDCLQTGLALLADHHHGRGTHLRLGVRPALRPRPAAPLPTVEASAADRLAEARRLLGLRVSRLHRVRPGSGLPPGPGPYYAVADAYHLPWVPYHGQRHMEHSFVVEYGAGRATVHDAYHNDTPWGGARPGAWTLPLPRLAALLAEAGAVLYALEPVLPDTGSTGPTGTAEEPTGPAAVLRYVGAYRDHPDRAAVHDRLNLEVWLGVRAWRLYALRTGSAEAAGLAERWRRLSERVYLAARRTARGKDEPPGLFEEFTALLLADPAAAAAPARPTEDGPGTREGRPPAGQGAEGPAERAERAVREALAAVLRLPPGEPADGRPFSSVPGFNSFRMVDILEHVESALGIEVPAGDLTAATLRDAGTLRDLALRHLTAPAGAAGGGR</sequence>
<dbReference type="Gene3D" id="1.10.1200.10">
    <property type="entry name" value="ACP-like"/>
    <property type="match status" value="1"/>
</dbReference>
<dbReference type="RefSeq" id="WP_381741582.1">
    <property type="nucleotide sequence ID" value="NZ_JBHSDP010000024.1"/>
</dbReference>
<feature type="region of interest" description="Disordered" evidence="1">
    <location>
        <begin position="1"/>
        <end position="45"/>
    </location>
</feature>
<dbReference type="SUPFAM" id="SSF47336">
    <property type="entry name" value="ACP-like"/>
    <property type="match status" value="1"/>
</dbReference>
<accession>A0ABV8TIS4</accession>
<name>A0ABV8TIS4_9ACTN</name>
<feature type="region of interest" description="Disordered" evidence="1">
    <location>
        <begin position="319"/>
        <end position="351"/>
    </location>
</feature>
<feature type="compositionally biased region" description="Basic and acidic residues" evidence="1">
    <location>
        <begin position="325"/>
        <end position="336"/>
    </location>
</feature>
<keyword evidence="4" id="KW-1185">Reference proteome</keyword>
<comment type="caution">
    <text evidence="3">The sequence shown here is derived from an EMBL/GenBank/DDBJ whole genome shotgun (WGS) entry which is preliminary data.</text>
</comment>
<proteinExistence type="predicted"/>
<protein>
    <submittedName>
        <fullName evidence="3">Acyl carrier protein</fullName>
    </submittedName>
</protein>
<dbReference type="InterPro" id="IPR009081">
    <property type="entry name" value="PP-bd_ACP"/>
</dbReference>
<evidence type="ECO:0000259" key="2">
    <source>
        <dbReference type="PROSITE" id="PS50075"/>
    </source>
</evidence>
<evidence type="ECO:0000313" key="3">
    <source>
        <dbReference type="EMBL" id="MFC4330614.1"/>
    </source>
</evidence>
<evidence type="ECO:0000256" key="1">
    <source>
        <dbReference type="SAM" id="MobiDB-lite"/>
    </source>
</evidence>
<dbReference type="EMBL" id="JBHSDP010000024">
    <property type="protein sequence ID" value="MFC4330614.1"/>
    <property type="molecule type" value="Genomic_DNA"/>
</dbReference>
<feature type="compositionally biased region" description="Polar residues" evidence="1">
    <location>
        <begin position="1"/>
        <end position="13"/>
    </location>
</feature>
<gene>
    <name evidence="3" type="ORF">ACFPC0_23080</name>
</gene>
<evidence type="ECO:0000313" key="4">
    <source>
        <dbReference type="Proteomes" id="UP001595824"/>
    </source>
</evidence>
<reference evidence="4" key="1">
    <citation type="journal article" date="2019" name="Int. J. Syst. Evol. Microbiol.">
        <title>The Global Catalogue of Microorganisms (GCM) 10K type strain sequencing project: providing services to taxonomists for standard genome sequencing and annotation.</title>
        <authorList>
            <consortium name="The Broad Institute Genomics Platform"/>
            <consortium name="The Broad Institute Genome Sequencing Center for Infectious Disease"/>
            <person name="Wu L."/>
            <person name="Ma J."/>
        </authorList>
    </citation>
    <scope>NUCLEOTIDE SEQUENCE [LARGE SCALE GENOMIC DNA]</scope>
    <source>
        <strain evidence="4">PCU 347</strain>
    </source>
</reference>
<feature type="domain" description="Carrier" evidence="2">
    <location>
        <begin position="345"/>
        <end position="428"/>
    </location>
</feature>
<dbReference type="PROSITE" id="PS50075">
    <property type="entry name" value="CARRIER"/>
    <property type="match status" value="1"/>
</dbReference>
<dbReference type="Proteomes" id="UP001595824">
    <property type="component" value="Unassembled WGS sequence"/>
</dbReference>
<organism evidence="3 4">
    <name type="scientific">Streptomyces andamanensis</name>
    <dbReference type="NCBI Taxonomy" id="1565035"/>
    <lineage>
        <taxon>Bacteria</taxon>
        <taxon>Bacillati</taxon>
        <taxon>Actinomycetota</taxon>
        <taxon>Actinomycetes</taxon>
        <taxon>Kitasatosporales</taxon>
        <taxon>Streptomycetaceae</taxon>
        <taxon>Streptomyces</taxon>
    </lineage>
</organism>
<dbReference type="Pfam" id="PF00550">
    <property type="entry name" value="PP-binding"/>
    <property type="match status" value="1"/>
</dbReference>
<dbReference type="InterPro" id="IPR036736">
    <property type="entry name" value="ACP-like_sf"/>
</dbReference>